<name>A0ABW0NNE7_9MICO</name>
<dbReference type="EC" id="2.1.1.72" evidence="2 7"/>
<evidence type="ECO:0000256" key="6">
    <source>
        <dbReference type="ARBA" id="ARBA00047942"/>
    </source>
</evidence>
<keyword evidence="5 7" id="KW-0949">S-adenosyl-L-methionine</keyword>
<sequence length="304" mass="34486">MRTASDLVSVVDEAQPTLVDWSKADRTRLLERATTILSATPRPFIRWAGSKQRLLSQLVEHLPATWRTYYEPFAGAASMYFLLQPSNAHLNDYCQPLVEMYDTVRREPDAVLAGLSSMDVLDKDFYYEVRKSVPEDPIRRASRFIYLNRAAWNGLYRVNARGEFNVPYGKPRSGNILDEINFFAAANLLSKDGLTLTHRDFEDAVVGAGDGDLVFFDPPYASSKRRESFVDYNETLFTWEDQRRLAACAERLRRSGAKVIVTNAYNSAIRELYPTFTEHALLRRSSLASDVSLRGSVAESVFVT</sequence>
<keyword evidence="4 7" id="KW-0808">Transferase</keyword>
<evidence type="ECO:0000256" key="1">
    <source>
        <dbReference type="ARBA" id="ARBA00006594"/>
    </source>
</evidence>
<dbReference type="InterPro" id="IPR012263">
    <property type="entry name" value="M_m6A_EcoRV"/>
</dbReference>
<accession>A0ABW0NNE7</accession>
<dbReference type="Pfam" id="PF02086">
    <property type="entry name" value="MethyltransfD12"/>
    <property type="match status" value="1"/>
</dbReference>
<keyword evidence="9" id="KW-1185">Reference proteome</keyword>
<proteinExistence type="inferred from homology"/>
<dbReference type="Gene3D" id="3.40.50.150">
    <property type="entry name" value="Vaccinia Virus protein VP39"/>
    <property type="match status" value="1"/>
</dbReference>
<dbReference type="NCBIfam" id="TIGR00571">
    <property type="entry name" value="dam"/>
    <property type="match status" value="1"/>
</dbReference>
<reference evidence="9" key="1">
    <citation type="journal article" date="2019" name="Int. J. Syst. Evol. Microbiol.">
        <title>The Global Catalogue of Microorganisms (GCM) 10K type strain sequencing project: providing services to taxonomists for standard genome sequencing and annotation.</title>
        <authorList>
            <consortium name="The Broad Institute Genomics Platform"/>
            <consortium name="The Broad Institute Genome Sequencing Center for Infectious Disease"/>
            <person name="Wu L."/>
            <person name="Ma J."/>
        </authorList>
    </citation>
    <scope>NUCLEOTIDE SEQUENCE [LARGE SCALE GENOMIC DNA]</scope>
    <source>
        <strain evidence="9">CGMCC 4.6997</strain>
    </source>
</reference>
<dbReference type="EMBL" id="JBHSMG010000001">
    <property type="protein sequence ID" value="MFC5502070.1"/>
    <property type="molecule type" value="Genomic_DNA"/>
</dbReference>
<evidence type="ECO:0000256" key="4">
    <source>
        <dbReference type="ARBA" id="ARBA00022679"/>
    </source>
</evidence>
<dbReference type="InterPro" id="IPR023095">
    <property type="entry name" value="Ade_MeTrfase_dom_2"/>
</dbReference>
<evidence type="ECO:0000256" key="3">
    <source>
        <dbReference type="ARBA" id="ARBA00022603"/>
    </source>
</evidence>
<comment type="caution">
    <text evidence="8">The sequence shown here is derived from an EMBL/GenBank/DDBJ whole genome shotgun (WGS) entry which is preliminary data.</text>
</comment>
<dbReference type="PIRSF" id="PIRSF000398">
    <property type="entry name" value="M_m6A_EcoRV"/>
    <property type="match status" value="1"/>
</dbReference>
<dbReference type="Gene3D" id="1.10.1020.10">
    <property type="entry name" value="Adenine-specific Methyltransferase, Domain 2"/>
    <property type="match status" value="1"/>
</dbReference>
<dbReference type="RefSeq" id="WP_386739728.1">
    <property type="nucleotide sequence ID" value="NZ_JBHSMG010000001.1"/>
</dbReference>
<dbReference type="GO" id="GO:0008168">
    <property type="term" value="F:methyltransferase activity"/>
    <property type="evidence" value="ECO:0007669"/>
    <property type="project" value="UniProtKB-KW"/>
</dbReference>
<organism evidence="8 9">
    <name type="scientific">Lysinimonas soli</name>
    <dbReference type="NCBI Taxonomy" id="1074233"/>
    <lineage>
        <taxon>Bacteria</taxon>
        <taxon>Bacillati</taxon>
        <taxon>Actinomycetota</taxon>
        <taxon>Actinomycetes</taxon>
        <taxon>Micrococcales</taxon>
        <taxon>Microbacteriaceae</taxon>
        <taxon>Lysinimonas</taxon>
    </lineage>
</organism>
<keyword evidence="3 7" id="KW-0489">Methyltransferase</keyword>
<dbReference type="PROSITE" id="PS00092">
    <property type="entry name" value="N6_MTASE"/>
    <property type="match status" value="1"/>
</dbReference>
<evidence type="ECO:0000313" key="9">
    <source>
        <dbReference type="Proteomes" id="UP001596039"/>
    </source>
</evidence>
<gene>
    <name evidence="8" type="ORF">ACFPJ4_07435</name>
</gene>
<dbReference type="PANTHER" id="PTHR30481:SF3">
    <property type="entry name" value="DNA ADENINE METHYLASE"/>
    <property type="match status" value="1"/>
</dbReference>
<dbReference type="SUPFAM" id="SSF53335">
    <property type="entry name" value="S-adenosyl-L-methionine-dependent methyltransferases"/>
    <property type="match status" value="1"/>
</dbReference>
<dbReference type="InterPro" id="IPR002052">
    <property type="entry name" value="DNA_methylase_N6_adenine_CS"/>
</dbReference>
<protein>
    <recommendedName>
        <fullName evidence="2 7">Site-specific DNA-methyltransferase (adenine-specific)</fullName>
        <ecNumber evidence="2 7">2.1.1.72</ecNumber>
    </recommendedName>
</protein>
<comment type="similarity">
    <text evidence="1 7">Belongs to the N(4)/N(6)-methyltransferase family.</text>
</comment>
<dbReference type="PRINTS" id="PR00505">
    <property type="entry name" value="D12N6MTFRASE"/>
</dbReference>
<evidence type="ECO:0000256" key="7">
    <source>
        <dbReference type="RuleBase" id="RU361257"/>
    </source>
</evidence>
<dbReference type="Proteomes" id="UP001596039">
    <property type="component" value="Unassembled WGS sequence"/>
</dbReference>
<dbReference type="GO" id="GO:0032259">
    <property type="term" value="P:methylation"/>
    <property type="evidence" value="ECO:0007669"/>
    <property type="project" value="UniProtKB-KW"/>
</dbReference>
<evidence type="ECO:0000256" key="2">
    <source>
        <dbReference type="ARBA" id="ARBA00011900"/>
    </source>
</evidence>
<evidence type="ECO:0000313" key="8">
    <source>
        <dbReference type="EMBL" id="MFC5502070.1"/>
    </source>
</evidence>
<comment type="catalytic activity">
    <reaction evidence="6 7">
        <text>a 2'-deoxyadenosine in DNA + S-adenosyl-L-methionine = an N(6)-methyl-2'-deoxyadenosine in DNA + S-adenosyl-L-homocysteine + H(+)</text>
        <dbReference type="Rhea" id="RHEA:15197"/>
        <dbReference type="Rhea" id="RHEA-COMP:12418"/>
        <dbReference type="Rhea" id="RHEA-COMP:12419"/>
        <dbReference type="ChEBI" id="CHEBI:15378"/>
        <dbReference type="ChEBI" id="CHEBI:57856"/>
        <dbReference type="ChEBI" id="CHEBI:59789"/>
        <dbReference type="ChEBI" id="CHEBI:90615"/>
        <dbReference type="ChEBI" id="CHEBI:90616"/>
        <dbReference type="EC" id="2.1.1.72"/>
    </reaction>
</comment>
<dbReference type="PANTHER" id="PTHR30481">
    <property type="entry name" value="DNA ADENINE METHYLASE"/>
    <property type="match status" value="1"/>
</dbReference>
<evidence type="ECO:0000256" key="5">
    <source>
        <dbReference type="ARBA" id="ARBA00022691"/>
    </source>
</evidence>
<dbReference type="InterPro" id="IPR012327">
    <property type="entry name" value="MeTrfase_D12"/>
</dbReference>
<dbReference type="InterPro" id="IPR029063">
    <property type="entry name" value="SAM-dependent_MTases_sf"/>
</dbReference>